<dbReference type="InterPro" id="IPR036038">
    <property type="entry name" value="Aminotransferase-like"/>
</dbReference>
<comment type="caution">
    <text evidence="2">The sequence shown here is derived from an EMBL/GenBank/DDBJ whole genome shotgun (WGS) entry which is preliminary data.</text>
</comment>
<accession>A0A9Q8CGU1</accession>
<reference evidence="2 3" key="1">
    <citation type="submission" date="2019-01" db="EMBL/GenBank/DDBJ databases">
        <title>Draft genome sequences of the type strains of six Macrococcus species.</title>
        <authorList>
            <person name="Mazhar S."/>
            <person name="Altermann E."/>
            <person name="Hill C."/>
            <person name="Mcauliffe O."/>
        </authorList>
    </citation>
    <scope>NUCLEOTIDE SEQUENCE [LARGE SCALE GENOMIC DNA]</scope>
    <source>
        <strain evidence="2 3">ATCC 51828</strain>
    </source>
</reference>
<evidence type="ECO:0000259" key="1">
    <source>
        <dbReference type="Pfam" id="PF00425"/>
    </source>
</evidence>
<protein>
    <submittedName>
        <fullName evidence="2">Aminodeoxychorismate synthase component I</fullName>
        <ecNumber evidence="2">2.6.1.85</ecNumber>
    </submittedName>
</protein>
<proteinExistence type="predicted"/>
<dbReference type="InterPro" id="IPR019999">
    <property type="entry name" value="Anth_synth_I-like"/>
</dbReference>
<dbReference type="InterPro" id="IPR015890">
    <property type="entry name" value="Chorismate_C"/>
</dbReference>
<dbReference type="NCBIfam" id="TIGR00553">
    <property type="entry name" value="pabB"/>
    <property type="match status" value="1"/>
</dbReference>
<keyword evidence="2" id="KW-0032">Aminotransferase</keyword>
<dbReference type="RefSeq" id="WP_133416507.1">
    <property type="nucleotide sequence ID" value="NZ_SCWD01000001.1"/>
</dbReference>
<dbReference type="PRINTS" id="PR00095">
    <property type="entry name" value="ANTSNTHASEI"/>
</dbReference>
<dbReference type="InterPro" id="IPR043131">
    <property type="entry name" value="BCAT-like_N"/>
</dbReference>
<dbReference type="SUPFAM" id="SSF56752">
    <property type="entry name" value="D-aminoacid aminotransferase-like PLP-dependent enzymes"/>
    <property type="match status" value="1"/>
</dbReference>
<dbReference type="GO" id="GO:0009396">
    <property type="term" value="P:folic acid-containing compound biosynthetic process"/>
    <property type="evidence" value="ECO:0007669"/>
    <property type="project" value="InterPro"/>
</dbReference>
<dbReference type="GO" id="GO:0046820">
    <property type="term" value="F:4-amino-4-deoxychorismate synthase activity"/>
    <property type="evidence" value="ECO:0007669"/>
    <property type="project" value="UniProtKB-EC"/>
</dbReference>
<keyword evidence="3" id="KW-1185">Reference proteome</keyword>
<evidence type="ECO:0000313" key="3">
    <source>
        <dbReference type="Proteomes" id="UP000295280"/>
    </source>
</evidence>
<dbReference type="Gene3D" id="3.60.120.10">
    <property type="entry name" value="Anthranilate synthase"/>
    <property type="match status" value="1"/>
</dbReference>
<evidence type="ECO:0000313" key="2">
    <source>
        <dbReference type="EMBL" id="TDM03644.1"/>
    </source>
</evidence>
<dbReference type="Gene3D" id="3.30.470.10">
    <property type="match status" value="1"/>
</dbReference>
<gene>
    <name evidence="2" type="primary">pabB</name>
    <name evidence="2" type="ORF">ERX40_00295</name>
</gene>
<dbReference type="InterPro" id="IPR005801">
    <property type="entry name" value="ADC_synthase"/>
</dbReference>
<dbReference type="EC" id="2.6.1.85" evidence="2"/>
<organism evidence="2 3">
    <name type="scientific">Macrococcus carouselicus</name>
    <dbReference type="NCBI Taxonomy" id="69969"/>
    <lineage>
        <taxon>Bacteria</taxon>
        <taxon>Bacillati</taxon>
        <taxon>Bacillota</taxon>
        <taxon>Bacilli</taxon>
        <taxon>Bacillales</taxon>
        <taxon>Staphylococcaceae</taxon>
        <taxon>Macrococcus</taxon>
    </lineage>
</organism>
<dbReference type="EMBL" id="SCWD01000001">
    <property type="protein sequence ID" value="TDM03644.1"/>
    <property type="molecule type" value="Genomic_DNA"/>
</dbReference>
<dbReference type="Proteomes" id="UP000295280">
    <property type="component" value="Unassembled WGS sequence"/>
</dbReference>
<dbReference type="Pfam" id="PF01063">
    <property type="entry name" value="Aminotran_4"/>
    <property type="match status" value="1"/>
</dbReference>
<dbReference type="InterPro" id="IPR043132">
    <property type="entry name" value="BCAT-like_C"/>
</dbReference>
<sequence length="557" mass="63696">MRACIQFNDMNDLYFTEPVHVLTADALEDVKSVIEQAERWSMTHYVVGYLNYEAAEAFSAFMAVKETDCYAKFYVFESTVLPFDKPMHQPVKFAFTETRETIEENIRAIKERIRQGDTYQVNYTTRLTAHADVDAYALYCQLTARSNGGYCAFIEDGEHAIISISPELFFKYDRDSRMITTKPMKGTLARHHDTAQDRMNFEQLRHSGKDQAENVMIVDLLRNDLSRIAEKNSVHVPALFSIETYPTVYQMTSVVEAVVEHAKSLYDMLAALFPCGSITGAPKISTMSIIESLEKRRGIYCGTIGILTSDSAIFNVPIRTIEKRGSDMVYGVGGGITIDSDPALEFEEMVMKTRILHQLAPYRDFHLIETMRLDPSGIRRASYHQQRLMRSLQHFGFVYDQTLIDALFREKGEGCYRLAVHDGYISAMKIPLSAVAQAQAVLLPMEETELDWLQHKTSHRSQYQTADGFLALYYNRDNLLTEFNIGNLVYSYNDALYTPAVLGQLPGCMQQELLAANQVTRRDLHIDELAHVDQLWMINSLREWVSVEICKQNMEMF</sequence>
<dbReference type="InterPro" id="IPR001544">
    <property type="entry name" value="Aminotrans_IV"/>
</dbReference>
<dbReference type="InterPro" id="IPR005802">
    <property type="entry name" value="ADC_synth_comp_1"/>
</dbReference>
<dbReference type="SUPFAM" id="SSF56322">
    <property type="entry name" value="ADC synthase"/>
    <property type="match status" value="1"/>
</dbReference>
<dbReference type="OrthoDB" id="9803598at2"/>
<feature type="domain" description="Chorismate-utilising enzyme C-terminal" evidence="1">
    <location>
        <begin position="100"/>
        <end position="352"/>
    </location>
</feature>
<dbReference type="GO" id="GO:0000162">
    <property type="term" value="P:L-tryptophan biosynthetic process"/>
    <property type="evidence" value="ECO:0007669"/>
    <property type="project" value="TreeGrafter"/>
</dbReference>
<dbReference type="AlphaFoldDB" id="A0A9Q8CGU1"/>
<dbReference type="Gene3D" id="3.20.10.10">
    <property type="entry name" value="D-amino Acid Aminotransferase, subunit A, domain 2"/>
    <property type="match status" value="1"/>
</dbReference>
<keyword evidence="2" id="KW-0808">Transferase</keyword>
<dbReference type="PANTHER" id="PTHR11236">
    <property type="entry name" value="AMINOBENZOATE/ANTHRANILATE SYNTHASE"/>
    <property type="match status" value="1"/>
</dbReference>
<dbReference type="PANTHER" id="PTHR11236:SF50">
    <property type="entry name" value="AMINODEOXYCHORISMATE SYNTHASE COMPONENT 1"/>
    <property type="match status" value="1"/>
</dbReference>
<name>A0A9Q8CGU1_9STAP</name>
<dbReference type="Pfam" id="PF00425">
    <property type="entry name" value="Chorismate_bind"/>
    <property type="match status" value="1"/>
</dbReference>